<reference evidence="2" key="1">
    <citation type="journal article" date="2023" name="Nat. Commun.">
        <title>Diploid and tetraploid genomes of Acorus and the evolution of monocots.</title>
        <authorList>
            <person name="Ma L."/>
            <person name="Liu K.W."/>
            <person name="Li Z."/>
            <person name="Hsiao Y.Y."/>
            <person name="Qi Y."/>
            <person name="Fu T."/>
            <person name="Tang G.D."/>
            <person name="Zhang D."/>
            <person name="Sun W.H."/>
            <person name="Liu D.K."/>
            <person name="Li Y."/>
            <person name="Chen G.Z."/>
            <person name="Liu X.D."/>
            <person name="Liao X.Y."/>
            <person name="Jiang Y.T."/>
            <person name="Yu X."/>
            <person name="Hao Y."/>
            <person name="Huang J."/>
            <person name="Zhao X.W."/>
            <person name="Ke S."/>
            <person name="Chen Y.Y."/>
            <person name="Wu W.L."/>
            <person name="Hsu J.L."/>
            <person name="Lin Y.F."/>
            <person name="Huang M.D."/>
            <person name="Li C.Y."/>
            <person name="Huang L."/>
            <person name="Wang Z.W."/>
            <person name="Zhao X."/>
            <person name="Zhong W.Y."/>
            <person name="Peng D.H."/>
            <person name="Ahmad S."/>
            <person name="Lan S."/>
            <person name="Zhang J.S."/>
            <person name="Tsai W.C."/>
            <person name="Van de Peer Y."/>
            <person name="Liu Z.J."/>
        </authorList>
    </citation>
    <scope>NUCLEOTIDE SEQUENCE</scope>
    <source>
        <strain evidence="2">SCP</strain>
    </source>
</reference>
<keyword evidence="1" id="KW-1133">Transmembrane helix</keyword>
<feature type="transmembrane region" description="Helical" evidence="1">
    <location>
        <begin position="6"/>
        <end position="30"/>
    </location>
</feature>
<reference evidence="2" key="2">
    <citation type="submission" date="2023-06" db="EMBL/GenBank/DDBJ databases">
        <authorList>
            <person name="Ma L."/>
            <person name="Liu K.-W."/>
            <person name="Li Z."/>
            <person name="Hsiao Y.-Y."/>
            <person name="Qi Y."/>
            <person name="Fu T."/>
            <person name="Tang G."/>
            <person name="Zhang D."/>
            <person name="Sun W.-H."/>
            <person name="Liu D.-K."/>
            <person name="Li Y."/>
            <person name="Chen G.-Z."/>
            <person name="Liu X.-D."/>
            <person name="Liao X.-Y."/>
            <person name="Jiang Y.-T."/>
            <person name="Yu X."/>
            <person name="Hao Y."/>
            <person name="Huang J."/>
            <person name="Zhao X.-W."/>
            <person name="Ke S."/>
            <person name="Chen Y.-Y."/>
            <person name="Wu W.-L."/>
            <person name="Hsu J.-L."/>
            <person name="Lin Y.-F."/>
            <person name="Huang M.-D."/>
            <person name="Li C.-Y."/>
            <person name="Huang L."/>
            <person name="Wang Z.-W."/>
            <person name="Zhao X."/>
            <person name="Zhong W.-Y."/>
            <person name="Peng D.-H."/>
            <person name="Ahmad S."/>
            <person name="Lan S."/>
            <person name="Zhang J.-S."/>
            <person name="Tsai W.-C."/>
            <person name="Van De Peer Y."/>
            <person name="Liu Z.-J."/>
        </authorList>
    </citation>
    <scope>NUCLEOTIDE SEQUENCE</scope>
    <source>
        <strain evidence="2">SCP</strain>
        <tissue evidence="2">Leaves</tissue>
    </source>
</reference>
<accession>A0AAV9BMV9</accession>
<evidence type="ECO:0000256" key="1">
    <source>
        <dbReference type="SAM" id="Phobius"/>
    </source>
</evidence>
<keyword evidence="1" id="KW-0812">Transmembrane</keyword>
<dbReference type="EMBL" id="JAUJYN010000002">
    <property type="protein sequence ID" value="KAK1278025.1"/>
    <property type="molecule type" value="Genomic_DNA"/>
</dbReference>
<proteinExistence type="predicted"/>
<keyword evidence="1" id="KW-0472">Membrane</keyword>
<protein>
    <submittedName>
        <fullName evidence="2">Uncharacterized protein</fullName>
    </submittedName>
</protein>
<dbReference type="Proteomes" id="UP001179952">
    <property type="component" value="Unassembled WGS sequence"/>
</dbReference>
<comment type="caution">
    <text evidence="2">The sequence shown here is derived from an EMBL/GenBank/DDBJ whole genome shotgun (WGS) entry which is preliminary data.</text>
</comment>
<organism evidence="2 3">
    <name type="scientific">Acorus gramineus</name>
    <name type="common">Dwarf sweet flag</name>
    <dbReference type="NCBI Taxonomy" id="55184"/>
    <lineage>
        <taxon>Eukaryota</taxon>
        <taxon>Viridiplantae</taxon>
        <taxon>Streptophyta</taxon>
        <taxon>Embryophyta</taxon>
        <taxon>Tracheophyta</taxon>
        <taxon>Spermatophyta</taxon>
        <taxon>Magnoliopsida</taxon>
        <taxon>Liliopsida</taxon>
        <taxon>Acoraceae</taxon>
        <taxon>Acorus</taxon>
    </lineage>
</organism>
<keyword evidence="3" id="KW-1185">Reference proteome</keyword>
<gene>
    <name evidence="2" type="ORF">QJS04_geneDACA014424</name>
</gene>
<evidence type="ECO:0000313" key="3">
    <source>
        <dbReference type="Proteomes" id="UP001179952"/>
    </source>
</evidence>
<name>A0AAV9BMV9_ACOGR</name>
<dbReference type="AlphaFoldDB" id="A0AAV9BMV9"/>
<sequence>MPSVFRPGICITFTGVTLEPCLLFVLPALFRPWKKKSSATTSFGFLQTNPFTSTGKFVITHNQLSMDSVLCLFLFTCIL</sequence>
<evidence type="ECO:0000313" key="2">
    <source>
        <dbReference type="EMBL" id="KAK1278025.1"/>
    </source>
</evidence>